<gene>
    <name evidence="3" type="ORF">LJ755_03470</name>
    <name evidence="4" type="ORF">MUK71_07225</name>
</gene>
<dbReference type="Proteomes" id="UP000829758">
    <property type="component" value="Chromosome"/>
</dbReference>
<evidence type="ECO:0000259" key="2">
    <source>
        <dbReference type="Pfam" id="PF08327"/>
    </source>
</evidence>
<dbReference type="RefSeq" id="WP_227927984.1">
    <property type="nucleotide sequence ID" value="NZ_CP094984.1"/>
</dbReference>
<dbReference type="AlphaFoldDB" id="A0A9X1M6I4"/>
<dbReference type="Gene3D" id="3.30.530.20">
    <property type="match status" value="1"/>
</dbReference>
<dbReference type="Pfam" id="PF08327">
    <property type="entry name" value="AHSA1"/>
    <property type="match status" value="1"/>
</dbReference>
<evidence type="ECO:0000256" key="1">
    <source>
        <dbReference type="ARBA" id="ARBA00006817"/>
    </source>
</evidence>
<evidence type="ECO:0000313" key="4">
    <source>
        <dbReference type="EMBL" id="UON93387.1"/>
    </source>
</evidence>
<dbReference type="SUPFAM" id="SSF55961">
    <property type="entry name" value="Bet v1-like"/>
    <property type="match status" value="1"/>
</dbReference>
<organism evidence="3 6">
    <name type="scientific">Arthrobacter zhangbolii</name>
    <dbReference type="NCBI Taxonomy" id="2886936"/>
    <lineage>
        <taxon>Bacteria</taxon>
        <taxon>Bacillati</taxon>
        <taxon>Actinomycetota</taxon>
        <taxon>Actinomycetes</taxon>
        <taxon>Micrococcales</taxon>
        <taxon>Micrococcaceae</taxon>
        <taxon>Arthrobacter</taxon>
    </lineage>
</organism>
<dbReference type="EMBL" id="JAJFZT010000001">
    <property type="protein sequence ID" value="MCC3271787.1"/>
    <property type="molecule type" value="Genomic_DNA"/>
</dbReference>
<dbReference type="EMBL" id="CP094984">
    <property type="protein sequence ID" value="UON93387.1"/>
    <property type="molecule type" value="Genomic_DNA"/>
</dbReference>
<dbReference type="InterPro" id="IPR023393">
    <property type="entry name" value="START-like_dom_sf"/>
</dbReference>
<comment type="similarity">
    <text evidence="1">Belongs to the AHA1 family.</text>
</comment>
<evidence type="ECO:0000313" key="3">
    <source>
        <dbReference type="EMBL" id="MCC3271787.1"/>
    </source>
</evidence>
<protein>
    <submittedName>
        <fullName evidence="3">SRPBCC domain-containing protein</fullName>
    </submittedName>
</protein>
<dbReference type="InterPro" id="IPR013538">
    <property type="entry name" value="ASHA1/2-like_C"/>
</dbReference>
<name>A0A9X1M6I4_9MICC</name>
<reference evidence="3" key="1">
    <citation type="submission" date="2021-10" db="EMBL/GenBank/DDBJ databases">
        <title>Novel species in genus Arthrobacter.</title>
        <authorList>
            <person name="Liu Y."/>
        </authorList>
    </citation>
    <scope>NUCLEOTIDE SEQUENCE</scope>
    <source>
        <strain evidence="3">Zg-Y462</strain>
        <strain evidence="5">zg-Y462</strain>
    </source>
</reference>
<proteinExistence type="inferred from homology"/>
<feature type="domain" description="Activator of Hsp90 ATPase homologue 1/2-like C-terminal" evidence="2">
    <location>
        <begin position="15"/>
        <end position="136"/>
    </location>
</feature>
<dbReference type="Proteomes" id="UP001155145">
    <property type="component" value="Unassembled WGS sequence"/>
</dbReference>
<evidence type="ECO:0000313" key="6">
    <source>
        <dbReference type="Proteomes" id="UP001155145"/>
    </source>
</evidence>
<accession>A0A9X1M6I4</accession>
<sequence length="141" mass="15113">MGNISETLYRTLIACPSERVWAELTATGVPRPWMWDSTLSGPLSEGSTYTMAYDGEDLISGTVLAVEQPVRLALTFNPQWNGTVATESPGVLEYTLEHAGEGCELTVRITGLYGASAISVDHDTPGIYAGLKAMLESFPVA</sequence>
<keyword evidence="5" id="KW-1185">Reference proteome</keyword>
<evidence type="ECO:0000313" key="5">
    <source>
        <dbReference type="Proteomes" id="UP000829758"/>
    </source>
</evidence>